<keyword evidence="3" id="KW-1185">Reference proteome</keyword>
<dbReference type="PANTHER" id="PTHR35010">
    <property type="entry name" value="BLL4672 PROTEIN-RELATED"/>
    <property type="match status" value="1"/>
</dbReference>
<dbReference type="Gene3D" id="3.30.450.180">
    <property type="match status" value="1"/>
</dbReference>
<dbReference type="OrthoDB" id="5346389at2"/>
<sequence>MTQRDELVRFLKNARARIKPSDVGLPEGGRRRTSGLRREEVATLTGMSVTWYTWFEQGREVQLSRAMLEGLSRTLLLNPQEREYLLALARKRPRPLVVAQDEVIHPATQQMMDGLNIPAQVITEDWTVIGWNHIVTRLFRDYAERPASERNLFKILMLDKRYRKDPDSFREMAKRLTARFKWDYSRTNQTEKFDAIIQEMLNKSKTFKEFWFQSDIIAHLEGVHTVTAPEFGDITVRHTSYTIEEAPSQRLILFVPTDDVSRERLDQVALSDS</sequence>
<evidence type="ECO:0000259" key="1">
    <source>
        <dbReference type="Pfam" id="PF17765"/>
    </source>
</evidence>
<accession>A0A501PIN0</accession>
<dbReference type="InterPro" id="IPR001387">
    <property type="entry name" value="Cro/C1-type_HTH"/>
</dbReference>
<dbReference type="Proteomes" id="UP000319148">
    <property type="component" value="Unassembled WGS sequence"/>
</dbReference>
<dbReference type="GO" id="GO:0003677">
    <property type="term" value="F:DNA binding"/>
    <property type="evidence" value="ECO:0007669"/>
    <property type="project" value="InterPro"/>
</dbReference>
<feature type="domain" description="MmyB-like transcription regulator ligand binding" evidence="1">
    <location>
        <begin position="105"/>
        <end position="266"/>
    </location>
</feature>
<dbReference type="EMBL" id="VFIY01000010">
    <property type="protein sequence ID" value="TPD59861.1"/>
    <property type="molecule type" value="Genomic_DNA"/>
</dbReference>
<proteinExistence type="predicted"/>
<comment type="caution">
    <text evidence="2">The sequence shown here is derived from an EMBL/GenBank/DDBJ whole genome shotgun (WGS) entry which is preliminary data.</text>
</comment>
<dbReference type="Pfam" id="PF17765">
    <property type="entry name" value="MLTR_LBD"/>
    <property type="match status" value="1"/>
</dbReference>
<organism evidence="2 3">
    <name type="scientific">Emcibacter nanhaiensis</name>
    <dbReference type="NCBI Taxonomy" id="1505037"/>
    <lineage>
        <taxon>Bacteria</taxon>
        <taxon>Pseudomonadati</taxon>
        <taxon>Pseudomonadota</taxon>
        <taxon>Alphaproteobacteria</taxon>
        <taxon>Emcibacterales</taxon>
        <taxon>Emcibacteraceae</taxon>
        <taxon>Emcibacter</taxon>
    </lineage>
</organism>
<reference evidence="3" key="1">
    <citation type="submission" date="2019-06" db="EMBL/GenBank/DDBJ databases">
        <title>The complete genome of Emcibacter congregatus ZYLT.</title>
        <authorList>
            <person name="Zhao Z."/>
        </authorList>
    </citation>
    <scope>NUCLEOTIDE SEQUENCE [LARGE SCALE GENOMIC DNA]</scope>
    <source>
        <strain evidence="3">MCCC 1A06723</strain>
    </source>
</reference>
<evidence type="ECO:0000313" key="2">
    <source>
        <dbReference type="EMBL" id="TPD59861.1"/>
    </source>
</evidence>
<name>A0A501PIN0_9PROT</name>
<dbReference type="Gene3D" id="1.10.260.40">
    <property type="entry name" value="lambda repressor-like DNA-binding domains"/>
    <property type="match status" value="1"/>
</dbReference>
<dbReference type="InterPro" id="IPR010982">
    <property type="entry name" value="Lambda_DNA-bd_dom_sf"/>
</dbReference>
<gene>
    <name evidence="2" type="ORF">FIV46_10295</name>
</gene>
<dbReference type="CDD" id="cd00093">
    <property type="entry name" value="HTH_XRE"/>
    <property type="match status" value="1"/>
</dbReference>
<dbReference type="Pfam" id="PF13560">
    <property type="entry name" value="HTH_31"/>
    <property type="match status" value="1"/>
</dbReference>
<dbReference type="RefSeq" id="WP_139940832.1">
    <property type="nucleotide sequence ID" value="NZ_JBHSYP010000006.1"/>
</dbReference>
<dbReference type="AlphaFoldDB" id="A0A501PIN0"/>
<protein>
    <submittedName>
        <fullName evidence="2">Helix-turn-helix domain-containing protein</fullName>
    </submittedName>
</protein>
<dbReference type="InterPro" id="IPR041413">
    <property type="entry name" value="MLTR_LBD"/>
</dbReference>
<evidence type="ECO:0000313" key="3">
    <source>
        <dbReference type="Proteomes" id="UP000319148"/>
    </source>
</evidence>